<dbReference type="GO" id="GO:0004590">
    <property type="term" value="F:orotidine-5'-phosphate decarboxylase activity"/>
    <property type="evidence" value="ECO:0007669"/>
    <property type="project" value="UniProtKB-EC"/>
</dbReference>
<dbReference type="InterPro" id="IPR013785">
    <property type="entry name" value="Aldolase_TIM"/>
</dbReference>
<proteinExistence type="predicted"/>
<sequence length="253" mass="27784">MQLFKSRYGIMPACDVKDIGELKRIVEETSDIEGVVGYKVGAILALKYGLPHICETILSYTDLPIIYDHQKLGSDIPEICGGDILAVCKEAGISSVIIFPEAGPEALKAAVIGVGTEKLNEKVKGCFKFGLTPIVGGEMTHSKYLRSEGGYIADDAPKRMYMDATKLGVEHFVIPGTKIEKMREYCTLLEQELKEPNFLFPGMGKEHQGGDIVAAFETVKHFPSYAIVGRAIYAAKDIKEATKRLCELTQTFL</sequence>
<dbReference type="Gene3D" id="3.20.20.70">
    <property type="entry name" value="Aldolase class I"/>
    <property type="match status" value="1"/>
</dbReference>
<dbReference type="EMBL" id="MT631685">
    <property type="protein sequence ID" value="QNO57333.1"/>
    <property type="molecule type" value="Genomic_DNA"/>
</dbReference>
<keyword evidence="1 3" id="KW-0456">Lyase</keyword>
<dbReference type="SMART" id="SM00934">
    <property type="entry name" value="OMPdecase"/>
    <property type="match status" value="1"/>
</dbReference>
<accession>A0A7G9ZAP9</accession>
<dbReference type="EC" id="4.1.1.23" evidence="3"/>
<protein>
    <submittedName>
        <fullName evidence="3">Orotidine 5'-phosphate decarboxylase</fullName>
        <ecNumber evidence="3">4.1.1.23</ecNumber>
    </submittedName>
</protein>
<gene>
    <name evidence="3" type="primary">pyrF</name>
    <name evidence="3" type="ORF">GHLBPCAD_00022</name>
</gene>
<dbReference type="GO" id="GO:0006207">
    <property type="term" value="P:'de novo' pyrimidine nucleobase biosynthetic process"/>
    <property type="evidence" value="ECO:0007669"/>
    <property type="project" value="InterPro"/>
</dbReference>
<feature type="domain" description="Orotidine 5'-phosphate decarboxylase" evidence="2">
    <location>
        <begin position="9"/>
        <end position="245"/>
    </location>
</feature>
<evidence type="ECO:0000256" key="1">
    <source>
        <dbReference type="ARBA" id="ARBA00023239"/>
    </source>
</evidence>
<evidence type="ECO:0000313" key="3">
    <source>
        <dbReference type="EMBL" id="QNO57333.1"/>
    </source>
</evidence>
<reference evidence="3" key="1">
    <citation type="submission" date="2020-06" db="EMBL/GenBank/DDBJ databases">
        <title>Unique genomic features of the anaerobic methanotrophic archaea.</title>
        <authorList>
            <person name="Chadwick G.L."/>
            <person name="Skennerton C.T."/>
            <person name="Laso-Perez R."/>
            <person name="Leu A.O."/>
            <person name="Speth D.R."/>
            <person name="Yu H."/>
            <person name="Morgan-Lang C."/>
            <person name="Hatzenpichler R."/>
            <person name="Goudeau D."/>
            <person name="Malmstrom R."/>
            <person name="Brazelton W.J."/>
            <person name="Woyke T."/>
            <person name="Hallam S.J."/>
            <person name="Tyson G.W."/>
            <person name="Wegener G."/>
            <person name="Boetius A."/>
            <person name="Orphan V."/>
        </authorList>
    </citation>
    <scope>NUCLEOTIDE SEQUENCE</scope>
</reference>
<dbReference type="Pfam" id="PF00215">
    <property type="entry name" value="OMPdecase"/>
    <property type="match status" value="1"/>
</dbReference>
<dbReference type="SUPFAM" id="SSF51366">
    <property type="entry name" value="Ribulose-phoshate binding barrel"/>
    <property type="match status" value="1"/>
</dbReference>
<dbReference type="InterPro" id="IPR001754">
    <property type="entry name" value="OMPdeCOase_dom"/>
</dbReference>
<dbReference type="InterPro" id="IPR011060">
    <property type="entry name" value="RibuloseP-bd_barrel"/>
</dbReference>
<dbReference type="AlphaFoldDB" id="A0A7G9ZAP9"/>
<organism evidence="3">
    <name type="scientific">Candidatus Methanophaga sp. ANME-1 ERB7</name>
    <dbReference type="NCBI Taxonomy" id="2759913"/>
    <lineage>
        <taxon>Archaea</taxon>
        <taxon>Methanobacteriati</taxon>
        <taxon>Methanobacteriota</taxon>
        <taxon>Stenosarchaea group</taxon>
        <taxon>Methanomicrobia</taxon>
        <taxon>Candidatus Methanophagales</taxon>
        <taxon>Candidatus Methanophagaceae</taxon>
        <taxon>Candidatus Methanophaga</taxon>
    </lineage>
</organism>
<evidence type="ECO:0000259" key="2">
    <source>
        <dbReference type="SMART" id="SM00934"/>
    </source>
</evidence>
<name>A0A7G9ZAP9_9EURY</name>